<keyword evidence="3 5" id="KW-0808">Transferase</keyword>
<accession>A0ABW0L1Z7</accession>
<reference evidence="6" key="1">
    <citation type="journal article" date="2019" name="Int. J. Syst. Evol. Microbiol.">
        <title>The Global Catalogue of Microorganisms (GCM) 10K type strain sequencing project: providing services to taxonomists for standard genome sequencing and annotation.</title>
        <authorList>
            <consortium name="The Broad Institute Genomics Platform"/>
            <consortium name="The Broad Institute Genome Sequencing Center for Infectious Disease"/>
            <person name="Wu L."/>
            <person name="Ma J."/>
        </authorList>
    </citation>
    <scope>NUCLEOTIDE SEQUENCE [LARGE SCALE GENOMIC DNA]</scope>
    <source>
        <strain evidence="6">KACC 12649</strain>
    </source>
</reference>
<dbReference type="InterPro" id="IPR001173">
    <property type="entry name" value="Glyco_trans_2-like"/>
</dbReference>
<proteinExistence type="inferred from homology"/>
<evidence type="ECO:0000259" key="4">
    <source>
        <dbReference type="Pfam" id="PF00535"/>
    </source>
</evidence>
<dbReference type="GO" id="GO:0016757">
    <property type="term" value="F:glycosyltransferase activity"/>
    <property type="evidence" value="ECO:0007669"/>
    <property type="project" value="UniProtKB-KW"/>
</dbReference>
<keyword evidence="2 5" id="KW-0328">Glycosyltransferase</keyword>
<gene>
    <name evidence="5" type="ORF">ACFPN5_08375</name>
</gene>
<evidence type="ECO:0000256" key="3">
    <source>
        <dbReference type="ARBA" id="ARBA00022679"/>
    </source>
</evidence>
<organism evidence="5 6">
    <name type="scientific">Massilia niabensis</name>
    <dbReference type="NCBI Taxonomy" id="544910"/>
    <lineage>
        <taxon>Bacteria</taxon>
        <taxon>Pseudomonadati</taxon>
        <taxon>Pseudomonadota</taxon>
        <taxon>Betaproteobacteria</taxon>
        <taxon>Burkholderiales</taxon>
        <taxon>Oxalobacteraceae</taxon>
        <taxon>Telluria group</taxon>
        <taxon>Massilia</taxon>
    </lineage>
</organism>
<feature type="domain" description="Glycosyltransferase 2-like" evidence="4">
    <location>
        <begin position="11"/>
        <end position="131"/>
    </location>
</feature>
<dbReference type="RefSeq" id="WP_379782052.1">
    <property type="nucleotide sequence ID" value="NZ_JBHSMU010000009.1"/>
</dbReference>
<dbReference type="Pfam" id="PF00535">
    <property type="entry name" value="Glycos_transf_2"/>
    <property type="match status" value="1"/>
</dbReference>
<dbReference type="Proteomes" id="UP001596050">
    <property type="component" value="Unassembled WGS sequence"/>
</dbReference>
<sequence>MTVTMTTTIDVLIPTCERPAALAVTLTALGASSTPPMRILISDQSESAPAAGRPEVAAVLRYLRARGIAVDTHRHLPRRGMAEQRAFLLAQVSAPFCLYLDDDVIVEPDLLARLHAAIVAQGCGFVGSAVHGLSYLGQVRPEQEQIEFWEGPVEPETVRPGMPAWARHHLHSAANLFHVQSRMRHGSPGHARPAHSVDSRLYRVAWIGGCVLFDSARLRECGGFGFWPGLPPGHCGEDVLAQLRVMERYGGCGILPSGAYHMELPTTVTTREVDAPYALLGRAGGADALRGPQ</sequence>
<dbReference type="InterPro" id="IPR029044">
    <property type="entry name" value="Nucleotide-diphossugar_trans"/>
</dbReference>
<dbReference type="CDD" id="cd00761">
    <property type="entry name" value="Glyco_tranf_GTA_type"/>
    <property type="match status" value="1"/>
</dbReference>
<dbReference type="EMBL" id="JBHSMU010000009">
    <property type="protein sequence ID" value="MFC5459823.1"/>
    <property type="molecule type" value="Genomic_DNA"/>
</dbReference>
<keyword evidence="6" id="KW-1185">Reference proteome</keyword>
<dbReference type="PANTHER" id="PTHR43179">
    <property type="entry name" value="RHAMNOSYLTRANSFERASE WBBL"/>
    <property type="match status" value="1"/>
</dbReference>
<comment type="caution">
    <text evidence="5">The sequence shown here is derived from an EMBL/GenBank/DDBJ whole genome shotgun (WGS) entry which is preliminary data.</text>
</comment>
<evidence type="ECO:0000256" key="1">
    <source>
        <dbReference type="ARBA" id="ARBA00006739"/>
    </source>
</evidence>
<dbReference type="Gene3D" id="3.90.550.10">
    <property type="entry name" value="Spore Coat Polysaccharide Biosynthesis Protein SpsA, Chain A"/>
    <property type="match status" value="1"/>
</dbReference>
<protein>
    <submittedName>
        <fullName evidence="5">Glycosyltransferase family 2 protein</fullName>
        <ecNumber evidence="5">2.4.-.-</ecNumber>
    </submittedName>
</protein>
<dbReference type="EC" id="2.4.-.-" evidence="5"/>
<dbReference type="PANTHER" id="PTHR43179:SF12">
    <property type="entry name" value="GALACTOFURANOSYLTRANSFERASE GLFT2"/>
    <property type="match status" value="1"/>
</dbReference>
<dbReference type="SUPFAM" id="SSF53448">
    <property type="entry name" value="Nucleotide-diphospho-sugar transferases"/>
    <property type="match status" value="1"/>
</dbReference>
<name>A0ABW0L1Z7_9BURK</name>
<comment type="similarity">
    <text evidence="1">Belongs to the glycosyltransferase 2 family.</text>
</comment>
<evidence type="ECO:0000256" key="2">
    <source>
        <dbReference type="ARBA" id="ARBA00022676"/>
    </source>
</evidence>
<evidence type="ECO:0000313" key="5">
    <source>
        <dbReference type="EMBL" id="MFC5459823.1"/>
    </source>
</evidence>
<evidence type="ECO:0000313" key="6">
    <source>
        <dbReference type="Proteomes" id="UP001596050"/>
    </source>
</evidence>